<gene>
    <name evidence="2" type="ORF">NIES2119_15430</name>
</gene>
<accession>A0A1U7II25</accession>
<comment type="caution">
    <text evidence="2">The sequence shown here is derived from an EMBL/GenBank/DDBJ whole genome shotgun (WGS) entry which is preliminary data.</text>
</comment>
<dbReference type="EMBL" id="MRCE01000014">
    <property type="protein sequence ID" value="OKH36813.1"/>
    <property type="molecule type" value="Genomic_DNA"/>
</dbReference>
<dbReference type="AlphaFoldDB" id="A0A1U7II25"/>
<dbReference type="GO" id="GO:0006508">
    <property type="term" value="P:proteolysis"/>
    <property type="evidence" value="ECO:0007669"/>
    <property type="project" value="InterPro"/>
</dbReference>
<dbReference type="SUPFAM" id="SSF50156">
    <property type="entry name" value="PDZ domain-like"/>
    <property type="match status" value="1"/>
</dbReference>
<name>A0A1U7II25_9CYAN</name>
<dbReference type="Gene3D" id="3.90.226.10">
    <property type="entry name" value="2-enoyl-CoA Hydratase, Chain A, domain 1"/>
    <property type="match status" value="1"/>
</dbReference>
<dbReference type="InterPro" id="IPR001478">
    <property type="entry name" value="PDZ"/>
</dbReference>
<dbReference type="SMART" id="SM00228">
    <property type="entry name" value="PDZ"/>
    <property type="match status" value="1"/>
</dbReference>
<sequence length="425" mass="47260">MKRFRLIRKKNSALVILFSISILLLSWLISPVIPQMLATQSKTFNAVWETVNNNFYDPKFNGVDWKGIQSKYAPQISKTQTIDEAAVIINQMLGELNTSHTRFYTKNEPAYFQILGIFAPMNEELQKQLKPIFPSGKIEYSDIGIYTKNLNNKTFINTILDGSPAAKAGLKIGDEIITADNKPFHPIQSFAEKAGQKVTLKIQRQANANSQQEITVTPKTFDTTTMFLDAQIASTQIIEKQGKKIGYVHIWSYAGDQYQQQLEDDLIYGRLKDADALVLDLRDGWGGAPMGALNIFLAQPGFSLTNINRNGRRSTYHSSWEKPVVMLVNEGSRSAKEVLAYSFQKAKIGSLVGTKTAGAVVAGRPFLLADGTLLYVAVADVYVDENQRIEGKGVTPDIIVPFAIEYAQGNDPQKERAINEALAKL</sequence>
<dbReference type="CDD" id="cd07562">
    <property type="entry name" value="Peptidase_S41_TRI"/>
    <property type="match status" value="1"/>
</dbReference>
<dbReference type="Pfam" id="PF03572">
    <property type="entry name" value="Peptidase_S41"/>
    <property type="match status" value="1"/>
</dbReference>
<dbReference type="SUPFAM" id="SSF52096">
    <property type="entry name" value="ClpP/crotonase"/>
    <property type="match status" value="1"/>
</dbReference>
<evidence type="ECO:0000313" key="3">
    <source>
        <dbReference type="Proteomes" id="UP000185860"/>
    </source>
</evidence>
<dbReference type="SMART" id="SM00245">
    <property type="entry name" value="TSPc"/>
    <property type="match status" value="1"/>
</dbReference>
<dbReference type="Proteomes" id="UP000185860">
    <property type="component" value="Unassembled WGS sequence"/>
</dbReference>
<dbReference type="PANTHER" id="PTHR32060">
    <property type="entry name" value="TAIL-SPECIFIC PROTEASE"/>
    <property type="match status" value="1"/>
</dbReference>
<dbReference type="PANTHER" id="PTHR32060:SF22">
    <property type="entry name" value="CARBOXYL-TERMINAL-PROCESSING PEPTIDASE 3, CHLOROPLASTIC"/>
    <property type="match status" value="1"/>
</dbReference>
<dbReference type="PROSITE" id="PS50106">
    <property type="entry name" value="PDZ"/>
    <property type="match status" value="1"/>
</dbReference>
<dbReference type="Pfam" id="PF14684">
    <property type="entry name" value="Tricorn_C1"/>
    <property type="match status" value="1"/>
</dbReference>
<evidence type="ECO:0000313" key="2">
    <source>
        <dbReference type="EMBL" id="OKH36813.1"/>
    </source>
</evidence>
<dbReference type="GO" id="GO:0008236">
    <property type="term" value="F:serine-type peptidase activity"/>
    <property type="evidence" value="ECO:0007669"/>
    <property type="project" value="InterPro"/>
</dbReference>
<reference evidence="2 3" key="1">
    <citation type="submission" date="2016-11" db="EMBL/GenBank/DDBJ databases">
        <title>Draft Genome Sequences of Nine Cyanobacterial Strains from Diverse Habitats.</title>
        <authorList>
            <person name="Zhu T."/>
            <person name="Hou S."/>
            <person name="Lu X."/>
            <person name="Hess W.R."/>
        </authorList>
    </citation>
    <scope>NUCLEOTIDE SEQUENCE [LARGE SCALE GENOMIC DNA]</scope>
    <source>
        <strain evidence="2 3">IAM M-71</strain>
    </source>
</reference>
<dbReference type="Gene3D" id="3.30.750.44">
    <property type="match status" value="1"/>
</dbReference>
<organism evidence="2 3">
    <name type="scientific">[Phormidium ambiguum] IAM M-71</name>
    <dbReference type="NCBI Taxonomy" id="454136"/>
    <lineage>
        <taxon>Bacteria</taxon>
        <taxon>Bacillati</taxon>
        <taxon>Cyanobacteriota</taxon>
        <taxon>Cyanophyceae</taxon>
        <taxon>Oscillatoriophycideae</taxon>
        <taxon>Aerosakkonematales</taxon>
        <taxon>Aerosakkonemataceae</taxon>
        <taxon>Floridanema</taxon>
    </lineage>
</organism>
<dbReference type="InterPro" id="IPR028204">
    <property type="entry name" value="Tricorn_C1"/>
</dbReference>
<dbReference type="Gene3D" id="2.30.42.10">
    <property type="match status" value="1"/>
</dbReference>
<dbReference type="GO" id="GO:0004175">
    <property type="term" value="F:endopeptidase activity"/>
    <property type="evidence" value="ECO:0007669"/>
    <property type="project" value="TreeGrafter"/>
</dbReference>
<evidence type="ECO:0000259" key="1">
    <source>
        <dbReference type="PROSITE" id="PS50106"/>
    </source>
</evidence>
<dbReference type="InterPro" id="IPR005151">
    <property type="entry name" value="Tail-specific_protease"/>
</dbReference>
<dbReference type="STRING" id="454136.NIES2119_15430"/>
<feature type="domain" description="PDZ" evidence="1">
    <location>
        <begin position="143"/>
        <end position="206"/>
    </location>
</feature>
<proteinExistence type="predicted"/>
<dbReference type="InterPro" id="IPR036034">
    <property type="entry name" value="PDZ_sf"/>
</dbReference>
<dbReference type="OrthoDB" id="9812068at2"/>
<protein>
    <submittedName>
        <fullName evidence="2">Peptidase S41</fullName>
    </submittedName>
</protein>
<dbReference type="InterPro" id="IPR029045">
    <property type="entry name" value="ClpP/crotonase-like_dom_sf"/>
</dbReference>
<dbReference type="Pfam" id="PF13180">
    <property type="entry name" value="PDZ_2"/>
    <property type="match status" value="1"/>
</dbReference>
<dbReference type="RefSeq" id="WP_073594389.1">
    <property type="nucleotide sequence ID" value="NZ_MRCE01000014.1"/>
</dbReference>